<dbReference type="InterPro" id="IPR043135">
    <property type="entry name" value="Fur_C"/>
</dbReference>
<feature type="binding site" evidence="11">
    <location>
        <position position="96"/>
    </location>
    <ligand>
        <name>Zn(2+)</name>
        <dbReference type="ChEBI" id="CHEBI:29105"/>
    </ligand>
</feature>
<evidence type="ECO:0000256" key="3">
    <source>
        <dbReference type="ARBA" id="ARBA00022490"/>
    </source>
</evidence>
<feature type="binding site" evidence="12">
    <location>
        <position position="128"/>
    </location>
    <ligand>
        <name>Fe cation</name>
        <dbReference type="ChEBI" id="CHEBI:24875"/>
    </ligand>
</feature>
<dbReference type="GO" id="GO:0045892">
    <property type="term" value="P:negative regulation of DNA-templated transcription"/>
    <property type="evidence" value="ECO:0007669"/>
    <property type="project" value="TreeGrafter"/>
</dbReference>
<dbReference type="Proteomes" id="UP000262072">
    <property type="component" value="Unassembled WGS sequence"/>
</dbReference>
<evidence type="ECO:0000256" key="6">
    <source>
        <dbReference type="ARBA" id="ARBA00022833"/>
    </source>
</evidence>
<dbReference type="AlphaFoldDB" id="A0A383TK80"/>
<evidence type="ECO:0000256" key="7">
    <source>
        <dbReference type="ARBA" id="ARBA00023015"/>
    </source>
</evidence>
<keyword evidence="7" id="KW-0805">Transcription regulation</keyword>
<evidence type="ECO:0000256" key="12">
    <source>
        <dbReference type="PIRSR" id="PIRSR602481-2"/>
    </source>
</evidence>
<proteinExistence type="inferred from homology"/>
<sequence length="163" mass="18619">MHHTIVNDSIEKMKNANIRITPQRYAILEYLVESRMHPTADDIYKALADRFPNMSAATVYNNLRLFVKIGFVKELAYGDASSRFDFSNTQHYHAICESCGKIVDLYYPVLDDVEMVAENLTGFQVSHHRMEVYGICPECLEKGVQKEDVDDGAEAAGHHHHHH</sequence>
<comment type="similarity">
    <text evidence="2">Belongs to the Fur family.</text>
</comment>
<evidence type="ECO:0000313" key="14">
    <source>
        <dbReference type="Proteomes" id="UP000262072"/>
    </source>
</evidence>
<keyword evidence="6 11" id="KW-0862">Zinc</keyword>
<reference evidence="14" key="1">
    <citation type="submission" date="2018-05" db="EMBL/GenBank/DDBJ databases">
        <authorList>
            <person name="Strepis N."/>
        </authorList>
    </citation>
    <scope>NUCLEOTIDE SEQUENCE [LARGE SCALE GENOMIC DNA]</scope>
</reference>
<keyword evidence="12" id="KW-0408">Iron</keyword>
<dbReference type="GO" id="GO:1900376">
    <property type="term" value="P:regulation of secondary metabolite biosynthetic process"/>
    <property type="evidence" value="ECO:0007669"/>
    <property type="project" value="TreeGrafter"/>
</dbReference>
<keyword evidence="4" id="KW-0678">Repressor</keyword>
<name>A0A383TK80_9LACT</name>
<dbReference type="OrthoDB" id="8659436at2"/>
<dbReference type="RefSeq" id="WP_086629687.1">
    <property type="nucleotide sequence ID" value="NZ_OY761017.1"/>
</dbReference>
<evidence type="ECO:0000256" key="8">
    <source>
        <dbReference type="ARBA" id="ARBA00023125"/>
    </source>
</evidence>
<evidence type="ECO:0000256" key="11">
    <source>
        <dbReference type="PIRSR" id="PIRSR602481-1"/>
    </source>
</evidence>
<feature type="binding site" evidence="11">
    <location>
        <position position="139"/>
    </location>
    <ligand>
        <name>Zn(2+)</name>
        <dbReference type="ChEBI" id="CHEBI:29105"/>
    </ligand>
</feature>
<feature type="binding site" evidence="11">
    <location>
        <position position="99"/>
    </location>
    <ligand>
        <name>Zn(2+)</name>
        <dbReference type="ChEBI" id="CHEBI:29105"/>
    </ligand>
</feature>
<dbReference type="InterPro" id="IPR036388">
    <property type="entry name" value="WH-like_DNA-bd_sf"/>
</dbReference>
<organism evidence="13 14">
    <name type="scientific">Trichococcus shcherbakoviae</name>
    <dbReference type="NCBI Taxonomy" id="2094020"/>
    <lineage>
        <taxon>Bacteria</taxon>
        <taxon>Bacillati</taxon>
        <taxon>Bacillota</taxon>
        <taxon>Bacilli</taxon>
        <taxon>Lactobacillales</taxon>
        <taxon>Carnobacteriaceae</taxon>
        <taxon>Trichococcus</taxon>
    </lineage>
</organism>
<dbReference type="PANTHER" id="PTHR33202:SF8">
    <property type="entry name" value="PEROXIDE-RESPONSIVE REPRESSOR PERR"/>
    <property type="match status" value="1"/>
</dbReference>
<gene>
    <name evidence="13" type="ORF">TART1_2925</name>
</gene>
<evidence type="ECO:0000256" key="4">
    <source>
        <dbReference type="ARBA" id="ARBA00022491"/>
    </source>
</evidence>
<evidence type="ECO:0000256" key="9">
    <source>
        <dbReference type="ARBA" id="ARBA00023163"/>
    </source>
</evidence>
<dbReference type="CDD" id="cd07153">
    <property type="entry name" value="Fur_like"/>
    <property type="match status" value="1"/>
</dbReference>
<keyword evidence="9" id="KW-0804">Transcription</keyword>
<dbReference type="Pfam" id="PF01475">
    <property type="entry name" value="FUR"/>
    <property type="match status" value="1"/>
</dbReference>
<evidence type="ECO:0000313" key="13">
    <source>
        <dbReference type="EMBL" id="SYZ80049.1"/>
    </source>
</evidence>
<evidence type="ECO:0000256" key="1">
    <source>
        <dbReference type="ARBA" id="ARBA00004496"/>
    </source>
</evidence>
<keyword evidence="5 11" id="KW-0479">Metal-binding</keyword>
<dbReference type="EMBL" id="UNRR01000042">
    <property type="protein sequence ID" value="SYZ80049.1"/>
    <property type="molecule type" value="Genomic_DNA"/>
</dbReference>
<dbReference type="Gene3D" id="3.30.1490.190">
    <property type="match status" value="1"/>
</dbReference>
<evidence type="ECO:0000256" key="5">
    <source>
        <dbReference type="ARBA" id="ARBA00022723"/>
    </source>
</evidence>
<keyword evidence="8" id="KW-0238">DNA-binding</keyword>
<dbReference type="FunFam" id="3.30.1490.190:FF:000003">
    <property type="entry name" value="Fur family transcriptional regulator"/>
    <property type="match status" value="1"/>
</dbReference>
<keyword evidence="3" id="KW-0963">Cytoplasm</keyword>
<keyword evidence="10" id="KW-0464">Manganese</keyword>
<comment type="subcellular location">
    <subcellularLocation>
        <location evidence="1">Cytoplasm</location>
    </subcellularLocation>
</comment>
<comment type="cofactor">
    <cofactor evidence="12">
        <name>Mn(2+)</name>
        <dbReference type="ChEBI" id="CHEBI:29035"/>
    </cofactor>
    <cofactor evidence="12">
        <name>Fe(2+)</name>
        <dbReference type="ChEBI" id="CHEBI:29033"/>
    </cofactor>
    <text evidence="12">Binds 1 Mn(2+) or Fe(2+) ion per subunit.</text>
</comment>
<evidence type="ECO:0000256" key="10">
    <source>
        <dbReference type="ARBA" id="ARBA00023211"/>
    </source>
</evidence>
<dbReference type="GO" id="GO:0000976">
    <property type="term" value="F:transcription cis-regulatory region binding"/>
    <property type="evidence" value="ECO:0007669"/>
    <property type="project" value="TreeGrafter"/>
</dbReference>
<comment type="cofactor">
    <cofactor evidence="11">
        <name>Zn(2+)</name>
        <dbReference type="ChEBI" id="CHEBI:29105"/>
    </cofactor>
    <text evidence="11">Binds 1 zinc ion per subunit.</text>
</comment>
<dbReference type="InterPro" id="IPR002481">
    <property type="entry name" value="FUR"/>
</dbReference>
<dbReference type="GO" id="GO:0005737">
    <property type="term" value="C:cytoplasm"/>
    <property type="evidence" value="ECO:0007669"/>
    <property type="project" value="UniProtKB-SubCell"/>
</dbReference>
<dbReference type="GO" id="GO:0003700">
    <property type="term" value="F:DNA-binding transcription factor activity"/>
    <property type="evidence" value="ECO:0007669"/>
    <property type="project" value="InterPro"/>
</dbReference>
<dbReference type="PANTHER" id="PTHR33202">
    <property type="entry name" value="ZINC UPTAKE REGULATION PROTEIN"/>
    <property type="match status" value="1"/>
</dbReference>
<dbReference type="Gene3D" id="1.10.10.10">
    <property type="entry name" value="Winged helix-like DNA-binding domain superfamily/Winged helix DNA-binding domain"/>
    <property type="match status" value="1"/>
</dbReference>
<dbReference type="InterPro" id="IPR036390">
    <property type="entry name" value="WH_DNA-bd_sf"/>
</dbReference>
<dbReference type="SUPFAM" id="SSF46785">
    <property type="entry name" value="Winged helix' DNA-binding domain"/>
    <property type="match status" value="1"/>
</dbReference>
<feature type="binding site" evidence="11">
    <location>
        <position position="136"/>
    </location>
    <ligand>
        <name>Zn(2+)</name>
        <dbReference type="ChEBI" id="CHEBI:29105"/>
    </ligand>
</feature>
<evidence type="ECO:0000256" key="2">
    <source>
        <dbReference type="ARBA" id="ARBA00007957"/>
    </source>
</evidence>
<dbReference type="GO" id="GO:0008270">
    <property type="term" value="F:zinc ion binding"/>
    <property type="evidence" value="ECO:0007669"/>
    <property type="project" value="TreeGrafter"/>
</dbReference>
<accession>A0A383TK80</accession>
<protein>
    <submittedName>
        <fullName evidence="13">Ferric-uptake regulator</fullName>
    </submittedName>
</protein>